<evidence type="ECO:0000313" key="1">
    <source>
        <dbReference type="EMBL" id="MBV4458994.1"/>
    </source>
</evidence>
<protein>
    <recommendedName>
        <fullName evidence="3">Restriction endonuclease</fullName>
    </recommendedName>
</protein>
<evidence type="ECO:0000313" key="2">
    <source>
        <dbReference type="Proteomes" id="UP000765224"/>
    </source>
</evidence>
<dbReference type="EMBL" id="JAHSTS010000002">
    <property type="protein sequence ID" value="MBV4458994.1"/>
    <property type="molecule type" value="Genomic_DNA"/>
</dbReference>
<keyword evidence="2" id="KW-1185">Reference proteome</keyword>
<name>A0ABS6PEU1_9PSED</name>
<proteinExistence type="predicted"/>
<dbReference type="Proteomes" id="UP000765224">
    <property type="component" value="Unassembled WGS sequence"/>
</dbReference>
<sequence>MLELHSPFSNTRIASATLLDAWQWCYADLKAPTTRGNLAEYLVYLALCSDRTLAEHYKTRKDWDVVDLTYGRGVPDFSADFQAHCHSTRYGWGIEVKSTSSGSKNVQFDLEPRQGYVWNNYISKPYGKAIEIYRRWSDFFILAHFKDDEQETRDIRDLNNWEFFVVPTWAIEQNTIQLSSLRKKYAAIHFSEVKPALDLLIQGDVGHLKLYKLKNDIAKKMYCSGNIELAQKMFCLRAAKKARKKIKPTVNS</sequence>
<organism evidence="1 2">
    <name type="scientific">Pseudomonas ekonensis</name>
    <dbReference type="NCBI Taxonomy" id="2842353"/>
    <lineage>
        <taxon>Bacteria</taxon>
        <taxon>Pseudomonadati</taxon>
        <taxon>Pseudomonadota</taxon>
        <taxon>Gammaproteobacteria</taxon>
        <taxon>Pseudomonadales</taxon>
        <taxon>Pseudomonadaceae</taxon>
        <taxon>Pseudomonas</taxon>
    </lineage>
</organism>
<dbReference type="RefSeq" id="WP_217892613.1">
    <property type="nucleotide sequence ID" value="NZ_JAHSTS010000002.1"/>
</dbReference>
<reference evidence="1 2" key="1">
    <citation type="submission" date="2021-06" db="EMBL/GenBank/DDBJ databases">
        <title>Updating the genus Pseudomonas: Description of 43 new species and partition of the Pseudomonas putida group.</title>
        <authorList>
            <person name="Girard L."/>
            <person name="Lood C."/>
            <person name="Vandamme P."/>
            <person name="Rokni-Zadeh H."/>
            <person name="Van Noort V."/>
            <person name="Hofte M."/>
            <person name="Lavigne R."/>
            <person name="De Mot R."/>
        </authorList>
    </citation>
    <scope>NUCLEOTIDE SEQUENCE [LARGE SCALE GENOMIC DNA]</scope>
    <source>
        <strain evidence="1 2">COR58</strain>
    </source>
</reference>
<comment type="caution">
    <text evidence="1">The sequence shown here is derived from an EMBL/GenBank/DDBJ whole genome shotgun (WGS) entry which is preliminary data.</text>
</comment>
<gene>
    <name evidence="1" type="ORF">KVG96_13615</name>
</gene>
<evidence type="ECO:0008006" key="3">
    <source>
        <dbReference type="Google" id="ProtNLM"/>
    </source>
</evidence>
<accession>A0ABS6PEU1</accession>